<keyword evidence="5" id="KW-1185">Reference proteome</keyword>
<dbReference type="InterPro" id="IPR043129">
    <property type="entry name" value="ATPase_NBD"/>
</dbReference>
<proteinExistence type="inferred from homology"/>
<keyword evidence="3" id="KW-0859">Xylose metabolism</keyword>
<dbReference type="RefSeq" id="WP_347435426.1">
    <property type="nucleotide sequence ID" value="NZ_CP089291.1"/>
</dbReference>
<protein>
    <submittedName>
        <fullName evidence="4">ROK family protein</fullName>
    </submittedName>
</protein>
<evidence type="ECO:0000313" key="4">
    <source>
        <dbReference type="EMBL" id="UOF88747.1"/>
    </source>
</evidence>
<dbReference type="Proteomes" id="UP000830167">
    <property type="component" value="Chromosome"/>
</dbReference>
<dbReference type="PANTHER" id="PTHR18964:SF110">
    <property type="entry name" value="TRANSCRIPTIONAL REGULATOR, XYLR-RELATED"/>
    <property type="match status" value="1"/>
</dbReference>
<dbReference type="InterPro" id="IPR000600">
    <property type="entry name" value="ROK"/>
</dbReference>
<organism evidence="4 5">
    <name type="scientific">Fodinisporobacter ferrooxydans</name>
    <dbReference type="NCBI Taxonomy" id="2901836"/>
    <lineage>
        <taxon>Bacteria</taxon>
        <taxon>Bacillati</taxon>
        <taxon>Bacillota</taxon>
        <taxon>Bacilli</taxon>
        <taxon>Bacillales</taxon>
        <taxon>Alicyclobacillaceae</taxon>
        <taxon>Fodinisporobacter</taxon>
    </lineage>
</organism>
<gene>
    <name evidence="4" type="ORF">LSG31_12395</name>
</gene>
<dbReference type="PANTHER" id="PTHR18964">
    <property type="entry name" value="ROK (REPRESSOR, ORF, KINASE) FAMILY"/>
    <property type="match status" value="1"/>
</dbReference>
<evidence type="ECO:0000256" key="2">
    <source>
        <dbReference type="ARBA" id="ARBA00006479"/>
    </source>
</evidence>
<keyword evidence="3" id="KW-0119">Carbohydrate metabolism</keyword>
<evidence type="ECO:0000313" key="5">
    <source>
        <dbReference type="Proteomes" id="UP000830167"/>
    </source>
</evidence>
<dbReference type="Gene3D" id="3.30.420.40">
    <property type="match status" value="2"/>
</dbReference>
<evidence type="ECO:0000256" key="3">
    <source>
        <dbReference type="ARBA" id="ARBA00022629"/>
    </source>
</evidence>
<sequence length="378" mass="42135">MYQLAPLSRKELSKITKLTPAAITNITSELIDEGYLCETGMTSNGKTPGRREMLLDIDPNKKKIISFHIGRKKMSCGLSNAKGIISKKTEFQIESLTMQETIGLMISYVNHVKSDRSIVGIGIGINGFVDFQTGRIKRRVNQSWDGAYIGKIIEQKTSIPTIIDNNVRTMVLAEKFFGYAKNLKNVLFLYVDQGVGAGLVIEGTPYSIGDMEIGHISINLHGEKCWCGNQGCVELYTNEDYILSESQRLVPEVFQDGSVTINKLAKYKSIPELEPLFKSVGTALGVAIINVLKILSIEQVIGCGNILENKLVWELLQETIRERYTFANEEPKISKSFFEDDIGVKGAASLGIYHFIIKQENNSIEPGRLRNESHLLGY</sequence>
<comment type="similarity">
    <text evidence="2">Belongs to the ROK (NagC/XylR) family.</text>
</comment>
<evidence type="ECO:0000256" key="1">
    <source>
        <dbReference type="ARBA" id="ARBA00002486"/>
    </source>
</evidence>
<reference evidence="4" key="1">
    <citation type="submission" date="2021-12" db="EMBL/GenBank/DDBJ databases">
        <title>Alicyclobacillaceae gen. nov., sp. nov., isolated from chalcocite enrichment system.</title>
        <authorList>
            <person name="Jiang Z."/>
        </authorList>
    </citation>
    <scope>NUCLEOTIDE SEQUENCE</scope>
    <source>
        <strain evidence="4">MYW30-H2</strain>
    </source>
</reference>
<dbReference type="SUPFAM" id="SSF46785">
    <property type="entry name" value="Winged helix' DNA-binding domain"/>
    <property type="match status" value="1"/>
</dbReference>
<dbReference type="InterPro" id="IPR036388">
    <property type="entry name" value="WH-like_DNA-bd_sf"/>
</dbReference>
<comment type="function">
    <text evidence="1">Transcriptional repressor of xylose-utilizing enzymes.</text>
</comment>
<dbReference type="Pfam" id="PF00480">
    <property type="entry name" value="ROK"/>
    <property type="match status" value="1"/>
</dbReference>
<dbReference type="Gene3D" id="1.10.10.10">
    <property type="entry name" value="Winged helix-like DNA-binding domain superfamily/Winged helix DNA-binding domain"/>
    <property type="match status" value="1"/>
</dbReference>
<dbReference type="InterPro" id="IPR036390">
    <property type="entry name" value="WH_DNA-bd_sf"/>
</dbReference>
<dbReference type="SUPFAM" id="SSF53067">
    <property type="entry name" value="Actin-like ATPase domain"/>
    <property type="match status" value="1"/>
</dbReference>
<name>A0ABY4CH19_9BACL</name>
<accession>A0ABY4CH19</accession>
<dbReference type="EMBL" id="CP089291">
    <property type="protein sequence ID" value="UOF88747.1"/>
    <property type="molecule type" value="Genomic_DNA"/>
</dbReference>